<protein>
    <submittedName>
        <fullName evidence="2">Uncharacterized protein</fullName>
    </submittedName>
</protein>
<feature type="compositionally biased region" description="Polar residues" evidence="1">
    <location>
        <begin position="74"/>
        <end position="86"/>
    </location>
</feature>
<accession>A0A815EC93</accession>
<gene>
    <name evidence="3" type="ORF">OKA104_LOCUS8473</name>
    <name evidence="2" type="ORF">VCS650_LOCUS31508</name>
</gene>
<dbReference type="AlphaFoldDB" id="A0A815EC93"/>
<evidence type="ECO:0000313" key="2">
    <source>
        <dbReference type="EMBL" id="CAF1309440.1"/>
    </source>
</evidence>
<organism evidence="2 4">
    <name type="scientific">Adineta steineri</name>
    <dbReference type="NCBI Taxonomy" id="433720"/>
    <lineage>
        <taxon>Eukaryota</taxon>
        <taxon>Metazoa</taxon>
        <taxon>Spiralia</taxon>
        <taxon>Gnathifera</taxon>
        <taxon>Rotifera</taxon>
        <taxon>Eurotatoria</taxon>
        <taxon>Bdelloidea</taxon>
        <taxon>Adinetida</taxon>
        <taxon>Adinetidae</taxon>
        <taxon>Adineta</taxon>
    </lineage>
</organism>
<dbReference type="EMBL" id="CAJOAY010000343">
    <property type="protein sequence ID" value="CAF3637614.1"/>
    <property type="molecule type" value="Genomic_DNA"/>
</dbReference>
<reference evidence="2" key="1">
    <citation type="submission" date="2021-02" db="EMBL/GenBank/DDBJ databases">
        <authorList>
            <person name="Nowell W R."/>
        </authorList>
    </citation>
    <scope>NUCLEOTIDE SEQUENCE</scope>
</reference>
<comment type="caution">
    <text evidence="2">The sequence shown here is derived from an EMBL/GenBank/DDBJ whole genome shotgun (WGS) entry which is preliminary data.</text>
</comment>
<proteinExistence type="predicted"/>
<feature type="region of interest" description="Disordered" evidence="1">
    <location>
        <begin position="44"/>
        <end position="101"/>
    </location>
</feature>
<sequence>MDDDHEALFETNWLFDSEVDLIADDDIAEETTVDQIFDEKLEAELEEGNKIASEPPEVPLPEDEETDASENDIGENSTSNINQKGLQNPPGGVQVSKLFER</sequence>
<evidence type="ECO:0000313" key="3">
    <source>
        <dbReference type="EMBL" id="CAF3637614.1"/>
    </source>
</evidence>
<dbReference type="OrthoDB" id="10390500at2759"/>
<dbReference type="Proteomes" id="UP000663881">
    <property type="component" value="Unassembled WGS sequence"/>
</dbReference>
<dbReference type="EMBL" id="CAJNON010000541">
    <property type="protein sequence ID" value="CAF1309440.1"/>
    <property type="molecule type" value="Genomic_DNA"/>
</dbReference>
<dbReference type="Proteomes" id="UP000663891">
    <property type="component" value="Unassembled WGS sequence"/>
</dbReference>
<feature type="compositionally biased region" description="Acidic residues" evidence="1">
    <location>
        <begin position="60"/>
        <end position="73"/>
    </location>
</feature>
<name>A0A815EC93_9BILA</name>
<evidence type="ECO:0000313" key="4">
    <source>
        <dbReference type="Proteomes" id="UP000663891"/>
    </source>
</evidence>
<evidence type="ECO:0000256" key="1">
    <source>
        <dbReference type="SAM" id="MobiDB-lite"/>
    </source>
</evidence>